<dbReference type="PANTHER" id="PTHR22691:SF1">
    <property type="entry name" value="CENTROSOMAL PROTEIN CCDC61"/>
    <property type="match status" value="1"/>
</dbReference>
<feature type="compositionally biased region" description="Basic and acidic residues" evidence="11">
    <location>
        <begin position="320"/>
        <end position="357"/>
    </location>
</feature>
<evidence type="ECO:0000256" key="3">
    <source>
        <dbReference type="ARBA" id="ARBA00023054"/>
    </source>
</evidence>
<evidence type="ECO:0000313" key="13">
    <source>
        <dbReference type="Proteomes" id="UP001374579"/>
    </source>
</evidence>
<evidence type="ECO:0000256" key="1">
    <source>
        <dbReference type="ARBA" id="ARBA00004120"/>
    </source>
</evidence>
<evidence type="ECO:0000256" key="6">
    <source>
        <dbReference type="ARBA" id="ARBA00038217"/>
    </source>
</evidence>
<keyword evidence="2" id="KW-0963">Cytoplasm</keyword>
<feature type="compositionally biased region" description="Polar residues" evidence="11">
    <location>
        <begin position="475"/>
        <end position="492"/>
    </location>
</feature>
<dbReference type="EMBL" id="JBAMIC010000008">
    <property type="protein sequence ID" value="KAK7104287.1"/>
    <property type="molecule type" value="Genomic_DNA"/>
</dbReference>
<evidence type="ECO:0000256" key="4">
    <source>
        <dbReference type="ARBA" id="ARBA00023212"/>
    </source>
</evidence>
<evidence type="ECO:0000256" key="8">
    <source>
        <dbReference type="ARBA" id="ARBA00041518"/>
    </source>
</evidence>
<feature type="compositionally biased region" description="Polar residues" evidence="11">
    <location>
        <begin position="420"/>
        <end position="440"/>
    </location>
</feature>
<comment type="similarity">
    <text evidence="6">Belongs to the CCDC61 family.</text>
</comment>
<dbReference type="InterPro" id="IPR049733">
    <property type="entry name" value="CCDC61_N"/>
</dbReference>
<accession>A0AAN9BF13</accession>
<gene>
    <name evidence="12" type="ORF">V1264_019034</name>
</gene>
<comment type="subcellular location">
    <subcellularLocation>
        <location evidence="1">Cytoplasm</location>
        <location evidence="1">Cytoskeleton</location>
        <location evidence="1">Cilium basal body</location>
    </subcellularLocation>
</comment>
<dbReference type="CDD" id="cd22284">
    <property type="entry name" value="HD_CCDC61_N"/>
    <property type="match status" value="1"/>
</dbReference>
<proteinExistence type="inferred from homology"/>
<feature type="compositionally biased region" description="Basic and acidic residues" evidence="11">
    <location>
        <begin position="504"/>
        <end position="518"/>
    </location>
</feature>
<dbReference type="Proteomes" id="UP001374579">
    <property type="component" value="Unassembled WGS sequence"/>
</dbReference>
<reference evidence="12 13" key="1">
    <citation type="submission" date="2024-02" db="EMBL/GenBank/DDBJ databases">
        <title>Chromosome-scale genome assembly of the rough periwinkle Littorina saxatilis.</title>
        <authorList>
            <person name="De Jode A."/>
            <person name="Faria R."/>
            <person name="Formenti G."/>
            <person name="Sims Y."/>
            <person name="Smith T.P."/>
            <person name="Tracey A."/>
            <person name="Wood J.M.D."/>
            <person name="Zagrodzka Z.B."/>
            <person name="Johannesson K."/>
            <person name="Butlin R.K."/>
            <person name="Leder E.H."/>
        </authorList>
    </citation>
    <scope>NUCLEOTIDE SEQUENCE [LARGE SCALE GENOMIC DNA]</scope>
    <source>
        <strain evidence="12">Snail1</strain>
        <tissue evidence="12">Muscle</tissue>
    </source>
</reference>
<evidence type="ECO:0000256" key="10">
    <source>
        <dbReference type="SAM" id="Coils"/>
    </source>
</evidence>
<evidence type="ECO:0000256" key="5">
    <source>
        <dbReference type="ARBA" id="ARBA00023273"/>
    </source>
</evidence>
<evidence type="ECO:0000256" key="7">
    <source>
        <dbReference type="ARBA" id="ARBA00040683"/>
    </source>
</evidence>
<evidence type="ECO:0000256" key="2">
    <source>
        <dbReference type="ARBA" id="ARBA00022490"/>
    </source>
</evidence>
<sequence length="536" mass="61586">MEPLDLNAHAPYKFRGSDFYVTMESKGGDSLMVEVEDRLTADQWRATFESSYVEDLTHKTGNFKQFNVFVSMLESAVLQNSNSVCLDLLTYSDLEALRHKKNRGTEVKSSIPAPRSGSNTLLSKRYLILTYTVEFDRIHYPLPLPYVGKPDPKALQDTIRQLRTENKKLKQSGFTDYNSRDSEKLQKDYRRLLKEKEELEEEFLQFRREMKSTASGNSAKEIRTLKAVVRNMEQELMREKTEHQRAASKRGHEYRELIEEVEELRASERNLRVRVKSLTNELVMYKRGRPSTRTSSRDRLPSLDRSNQQRNNSGTRQRSFSRERSAAYARQVRERSLSHDRLYAQTRRDRSSSRDRPSSAPNRSRRSESPASLRGSFNSIPRSPSPAAGGRTRRFDPTDYIKEKERKKQEAILKKKRQARSSINRSGMSQNSRPSPGSINSSRYSAYLRSRSRTSSFGSQGDLSDGGLSDGSYTGRLQNHNSNSKTKESPQGASRGKVNRSASARKDSELFDRSAEISEIDERLNRLQQLMKATMP</sequence>
<name>A0AAN9BF13_9CAEN</name>
<feature type="compositionally biased region" description="Basic and acidic residues" evidence="11">
    <location>
        <begin position="393"/>
        <end position="413"/>
    </location>
</feature>
<dbReference type="PANTHER" id="PTHR22691">
    <property type="entry name" value="YEAST SPT2-RELATED"/>
    <property type="match status" value="1"/>
</dbReference>
<evidence type="ECO:0000313" key="12">
    <source>
        <dbReference type="EMBL" id="KAK7104287.1"/>
    </source>
</evidence>
<evidence type="ECO:0000256" key="11">
    <source>
        <dbReference type="SAM" id="MobiDB-lite"/>
    </source>
</evidence>
<feature type="compositionally biased region" description="Low complexity" evidence="11">
    <location>
        <begin position="441"/>
        <end position="472"/>
    </location>
</feature>
<keyword evidence="5" id="KW-0966">Cell projection</keyword>
<feature type="region of interest" description="Disordered" evidence="11">
    <location>
        <begin position="284"/>
        <end position="518"/>
    </location>
</feature>
<keyword evidence="13" id="KW-1185">Reference proteome</keyword>
<dbReference type="AlphaFoldDB" id="A0AAN9BF13"/>
<feature type="coiled-coil region" evidence="10">
    <location>
        <begin position="182"/>
        <end position="281"/>
    </location>
</feature>
<organism evidence="12 13">
    <name type="scientific">Littorina saxatilis</name>
    <dbReference type="NCBI Taxonomy" id="31220"/>
    <lineage>
        <taxon>Eukaryota</taxon>
        <taxon>Metazoa</taxon>
        <taxon>Spiralia</taxon>
        <taxon>Lophotrochozoa</taxon>
        <taxon>Mollusca</taxon>
        <taxon>Gastropoda</taxon>
        <taxon>Caenogastropoda</taxon>
        <taxon>Littorinimorpha</taxon>
        <taxon>Littorinoidea</taxon>
        <taxon>Littorinidae</taxon>
        <taxon>Littorina</taxon>
    </lineage>
</organism>
<keyword evidence="4" id="KW-0206">Cytoskeleton</keyword>
<protein>
    <recommendedName>
        <fullName evidence="7">Centrosomal protein CCDC61</fullName>
    </recommendedName>
    <alternativeName>
        <fullName evidence="8">Coiled-coil domain-containing protein 61</fullName>
    </alternativeName>
    <alternativeName>
        <fullName evidence="9">VFL3 homolog</fullName>
    </alternativeName>
</protein>
<dbReference type="GO" id="GO:0036064">
    <property type="term" value="C:ciliary basal body"/>
    <property type="evidence" value="ECO:0007669"/>
    <property type="project" value="TreeGrafter"/>
</dbReference>
<comment type="caution">
    <text evidence="12">The sequence shown here is derived from an EMBL/GenBank/DDBJ whole genome shotgun (WGS) entry which is preliminary data.</text>
</comment>
<evidence type="ECO:0000256" key="9">
    <source>
        <dbReference type="ARBA" id="ARBA00042326"/>
    </source>
</evidence>
<keyword evidence="3 10" id="KW-0175">Coiled coil</keyword>
<feature type="compositionally biased region" description="Polar residues" evidence="11">
    <location>
        <begin position="308"/>
        <end position="318"/>
    </location>
</feature>